<dbReference type="PROSITE" id="PS50983">
    <property type="entry name" value="FE_B12_PBP"/>
    <property type="match status" value="1"/>
</dbReference>
<dbReference type="PANTHER" id="PTHR30535">
    <property type="entry name" value="VITAMIN B12-BINDING PROTEIN"/>
    <property type="match status" value="1"/>
</dbReference>
<dbReference type="SUPFAM" id="SSF53807">
    <property type="entry name" value="Helical backbone' metal receptor"/>
    <property type="match status" value="1"/>
</dbReference>
<dbReference type="RefSeq" id="WP_215604632.1">
    <property type="nucleotide sequence ID" value="NZ_CP076136.1"/>
</dbReference>
<dbReference type="Proteomes" id="UP000676951">
    <property type="component" value="Chromosome"/>
</dbReference>
<evidence type="ECO:0000313" key="4">
    <source>
        <dbReference type="Proteomes" id="UP000676951"/>
    </source>
</evidence>
<keyword evidence="4" id="KW-1185">Reference proteome</keyword>
<accession>A0A975NYT0</accession>
<reference evidence="3 4" key="1">
    <citation type="submission" date="2021-06" db="EMBL/GenBank/DDBJ databases">
        <title>Bradyrhizobium sp. S2-11-4 Genome sequencing.</title>
        <authorList>
            <person name="Jin L."/>
        </authorList>
    </citation>
    <scope>NUCLEOTIDE SEQUENCE [LARGE SCALE GENOMIC DNA]</scope>
    <source>
        <strain evidence="3 4">S2-11-4</strain>
    </source>
</reference>
<proteinExistence type="predicted"/>
<evidence type="ECO:0000313" key="3">
    <source>
        <dbReference type="EMBL" id="QWG23883.1"/>
    </source>
</evidence>
<dbReference type="InterPro" id="IPR002491">
    <property type="entry name" value="ABC_transptr_periplasmic_BD"/>
</dbReference>
<feature type="chain" id="PRO_5037746192" evidence="1">
    <location>
        <begin position="29"/>
        <end position="280"/>
    </location>
</feature>
<feature type="domain" description="Fe/B12 periplasmic-binding" evidence="2">
    <location>
        <begin position="32"/>
        <end position="280"/>
    </location>
</feature>
<dbReference type="PANTHER" id="PTHR30535:SF4">
    <property type="entry name" value="HEMIN-BINDING PERIPLASMIC PROTEIN HMUT"/>
    <property type="match status" value="1"/>
</dbReference>
<dbReference type="Pfam" id="PF01497">
    <property type="entry name" value="Peripla_BP_2"/>
    <property type="match status" value="1"/>
</dbReference>
<evidence type="ECO:0000259" key="2">
    <source>
        <dbReference type="PROSITE" id="PS50983"/>
    </source>
</evidence>
<keyword evidence="1" id="KW-0732">Signal</keyword>
<name>A0A975NYT0_9BRAD</name>
<protein>
    <submittedName>
        <fullName evidence="3">ABC transporter substrate-binding protein</fullName>
    </submittedName>
</protein>
<dbReference type="InterPro" id="IPR050902">
    <property type="entry name" value="ABC_Transporter_SBP"/>
</dbReference>
<evidence type="ECO:0000256" key="1">
    <source>
        <dbReference type="SAM" id="SignalP"/>
    </source>
</evidence>
<organism evidence="3 4">
    <name type="scientific">Bradyrhizobium sediminis</name>
    <dbReference type="NCBI Taxonomy" id="2840469"/>
    <lineage>
        <taxon>Bacteria</taxon>
        <taxon>Pseudomonadati</taxon>
        <taxon>Pseudomonadota</taxon>
        <taxon>Alphaproteobacteria</taxon>
        <taxon>Hyphomicrobiales</taxon>
        <taxon>Nitrobacteraceae</taxon>
        <taxon>Bradyrhizobium</taxon>
    </lineage>
</organism>
<feature type="signal peptide" evidence="1">
    <location>
        <begin position="1"/>
        <end position="28"/>
    </location>
</feature>
<dbReference type="EMBL" id="CP076136">
    <property type="protein sequence ID" value="QWG23883.1"/>
    <property type="molecule type" value="Genomic_DNA"/>
</dbReference>
<gene>
    <name evidence="3" type="ORF">KMZ93_02780</name>
</gene>
<dbReference type="Gene3D" id="3.40.50.1980">
    <property type="entry name" value="Nitrogenase molybdenum iron protein domain"/>
    <property type="match status" value="2"/>
</dbReference>
<dbReference type="AlphaFoldDB" id="A0A975NYT0"/>
<sequence length="280" mass="29724">MPARLGSLAAAVAIAAFATFGALPPASAVGPRIVSMNVCTDQVLLTLADPEQILGLSRFSRDAWVAGDVNRYPTLSGGAEDVLVLKPDVVVASLFDKRSTRELLKANGLRLAELAVPRTLDEVKGQIRELGDIAGHPDRAAQQVARLDAALARARQAVSDRHYRVLPLSRRGWVAGSDSFVGSLLAETGLFNTAGELGFASGGFASLEEIVKLKPDLLLVSQAGDVARDDGQAFLLHPALERFYPAAKRIVIPERLTECGGVMLAEALDVLVAELQRVGK</sequence>